<organism evidence="2">
    <name type="scientific">Brassica cretica</name>
    <name type="common">Mustard</name>
    <dbReference type="NCBI Taxonomy" id="69181"/>
    <lineage>
        <taxon>Eukaryota</taxon>
        <taxon>Viridiplantae</taxon>
        <taxon>Streptophyta</taxon>
        <taxon>Embryophyta</taxon>
        <taxon>Tracheophyta</taxon>
        <taxon>Spermatophyta</taxon>
        <taxon>Magnoliopsida</taxon>
        <taxon>eudicotyledons</taxon>
        <taxon>Gunneridae</taxon>
        <taxon>Pentapetalae</taxon>
        <taxon>rosids</taxon>
        <taxon>malvids</taxon>
        <taxon>Brassicales</taxon>
        <taxon>Brassicaceae</taxon>
        <taxon>Brassiceae</taxon>
        <taxon>Brassica</taxon>
    </lineage>
</organism>
<dbReference type="NCBIfam" id="TIGR01640">
    <property type="entry name" value="F_box_assoc_1"/>
    <property type="match status" value="1"/>
</dbReference>
<dbReference type="Pfam" id="PF07734">
    <property type="entry name" value="FBA_1"/>
    <property type="match status" value="1"/>
</dbReference>
<dbReference type="EMBL" id="QGKY02001250">
    <property type="protein sequence ID" value="KAF2563602.1"/>
    <property type="molecule type" value="Genomic_DNA"/>
</dbReference>
<reference evidence="2" key="1">
    <citation type="submission" date="2019-12" db="EMBL/GenBank/DDBJ databases">
        <title>Genome sequencing and annotation of Brassica cretica.</title>
        <authorList>
            <person name="Studholme D.J."/>
            <person name="Sarris P.F."/>
        </authorList>
    </citation>
    <scope>NUCLEOTIDE SEQUENCE</scope>
    <source>
        <strain evidence="2">PFS-102/07</strain>
        <tissue evidence="2">Leaf</tissue>
    </source>
</reference>
<protein>
    <recommendedName>
        <fullName evidence="1">F-box associated beta-propeller type 1 domain-containing protein</fullName>
    </recommendedName>
</protein>
<gene>
    <name evidence="2" type="ORF">F2Q70_00014003</name>
</gene>
<evidence type="ECO:0000313" key="2">
    <source>
        <dbReference type="EMBL" id="KAF2563602.1"/>
    </source>
</evidence>
<dbReference type="InterPro" id="IPR006527">
    <property type="entry name" value="F-box-assoc_dom_typ1"/>
</dbReference>
<name>A0A8S9I205_BRACR</name>
<proteinExistence type="predicted"/>
<evidence type="ECO:0000259" key="1">
    <source>
        <dbReference type="Pfam" id="PF07734"/>
    </source>
</evidence>
<comment type="caution">
    <text evidence="2">The sequence shown here is derived from an EMBL/GenBank/DDBJ whole genome shotgun (WGS) entry which is preliminary data.</text>
</comment>
<feature type="domain" description="F-box associated beta-propeller type 1" evidence="1">
    <location>
        <begin position="76"/>
        <end position="192"/>
    </location>
</feature>
<accession>A0A8S9I205</accession>
<dbReference type="AlphaFoldDB" id="A0A8S9I205"/>
<dbReference type="InterPro" id="IPR017451">
    <property type="entry name" value="F-box-assoc_interact_dom"/>
</dbReference>
<sequence>MRSNPLTLASHRTESDPTKTFWKTHDFASDAWKDQSDVLNSSGSSTEGDQRVTLHTTSDVSLNGTWYRVASNDKAKVFMGDRFSLLKQSHLTKKIQIWVTKNKIHKQGGRDVEWMNFMEVSTPNLPDLIFHYSQPSYFINDDKRLVVCSCDETGRAWIYVVGDNKLISKTKIDLLVDFWPSHCSFIPSLVSVPGGKREEAK</sequence>